<keyword evidence="15" id="KW-1185">Reference proteome</keyword>
<feature type="transmembrane region" description="Helical" evidence="12">
    <location>
        <begin position="13"/>
        <end position="34"/>
    </location>
</feature>
<dbReference type="Pfam" id="PF00507">
    <property type="entry name" value="Oxidored_q4"/>
    <property type="match status" value="1"/>
</dbReference>
<evidence type="ECO:0000256" key="8">
    <source>
        <dbReference type="ARBA" id="ARBA00022989"/>
    </source>
</evidence>
<evidence type="ECO:0000256" key="6">
    <source>
        <dbReference type="ARBA" id="ARBA00022719"/>
    </source>
</evidence>
<comment type="subunit">
    <text evidence="12">NDH-1 is composed of 14 different subunits. Subunits NuoA, H, J, K, L, M, N constitute the membrane sector of the complex.</text>
</comment>
<evidence type="ECO:0000256" key="11">
    <source>
        <dbReference type="ARBA" id="ARBA00023136"/>
    </source>
</evidence>
<dbReference type="STRING" id="706587.Desti_4762"/>
<proteinExistence type="inferred from homology"/>
<evidence type="ECO:0000256" key="5">
    <source>
        <dbReference type="ARBA" id="ARBA00022692"/>
    </source>
</evidence>
<evidence type="ECO:0000256" key="9">
    <source>
        <dbReference type="ARBA" id="ARBA00023027"/>
    </source>
</evidence>
<dbReference type="eggNOG" id="COG0838">
    <property type="taxonomic scope" value="Bacteria"/>
</dbReference>
<dbReference type="HOGENOM" id="CLU_119549_2_1_7"/>
<evidence type="ECO:0000256" key="13">
    <source>
        <dbReference type="RuleBase" id="RU003639"/>
    </source>
</evidence>
<evidence type="ECO:0000256" key="2">
    <source>
        <dbReference type="ARBA" id="ARBA00008472"/>
    </source>
</evidence>
<keyword evidence="4 12" id="KW-1003">Cell membrane</keyword>
<evidence type="ECO:0000256" key="1">
    <source>
        <dbReference type="ARBA" id="ARBA00004141"/>
    </source>
</evidence>
<dbReference type="GO" id="GO:0030964">
    <property type="term" value="C:NADH dehydrogenase complex"/>
    <property type="evidence" value="ECO:0007669"/>
    <property type="project" value="TreeGrafter"/>
</dbReference>
<protein>
    <recommendedName>
        <fullName evidence="12">NADH-quinone oxidoreductase subunit A</fullName>
        <ecNumber evidence="12">7.1.1.-</ecNumber>
    </recommendedName>
    <alternativeName>
        <fullName evidence="12">NADH dehydrogenase I subunit A</fullName>
    </alternativeName>
    <alternativeName>
        <fullName evidence="12">NDH-1 subunit A</fullName>
    </alternativeName>
    <alternativeName>
        <fullName evidence="12">NUO1</fullName>
    </alternativeName>
</protein>
<keyword evidence="5 12" id="KW-0812">Transmembrane</keyword>
<keyword evidence="9 12" id="KW-0520">NAD</keyword>
<dbReference type="InterPro" id="IPR038430">
    <property type="entry name" value="NDAH_ubi_oxred_su3_sf"/>
</dbReference>
<comment type="function">
    <text evidence="12">NDH-1 shuttles electrons from NADH, via FMN and iron-sulfur (Fe-S) centers, to quinones in the respiratory chain. The immediate electron acceptor for the enzyme in this species is believed to be ubiquinone. Couples the redox reaction to proton translocation (for every two electrons transferred, four hydrogen ions are translocated across the cytoplasmic membrane), and thus conserves the redox energy in a proton gradient.</text>
</comment>
<evidence type="ECO:0000256" key="4">
    <source>
        <dbReference type="ARBA" id="ARBA00022475"/>
    </source>
</evidence>
<dbReference type="EMBL" id="CP003360">
    <property type="protein sequence ID" value="AFM27381.1"/>
    <property type="molecule type" value="Genomic_DNA"/>
</dbReference>
<dbReference type="KEGG" id="dti:Desti_4762"/>
<dbReference type="HAMAP" id="MF_01394">
    <property type="entry name" value="NDH1_NuoA"/>
    <property type="match status" value="1"/>
</dbReference>
<dbReference type="InterPro" id="IPR000440">
    <property type="entry name" value="NADH_UbQ/plastoQ_OxRdtase_su3"/>
</dbReference>
<sequence length="134" mass="15188">MNSVTPESPLWPFIVYTFAIIGLIGLIIGISFLLGQRHRERATDQPYESGMVITGSARTLFDVRFYLIAVFFVIFDLEAVFIFSWAVAVRELGWPGYIEILVFIGVLLAGLVYLWRIGALELVDKTSYGHRKVQ</sequence>
<dbReference type="PANTHER" id="PTHR11058">
    <property type="entry name" value="NADH-UBIQUINONE OXIDOREDUCTASE CHAIN 3"/>
    <property type="match status" value="1"/>
</dbReference>
<dbReference type="Gene3D" id="1.20.58.1610">
    <property type="entry name" value="NADH:ubiquinone/plastoquinone oxidoreductase, chain 3"/>
    <property type="match status" value="1"/>
</dbReference>
<dbReference type="Proteomes" id="UP000006055">
    <property type="component" value="Chromosome"/>
</dbReference>
<accession>I4CCU0</accession>
<dbReference type="GO" id="GO:0050136">
    <property type="term" value="F:NADH dehydrogenase (quinone) (non-electrogenic) activity"/>
    <property type="evidence" value="ECO:0007669"/>
    <property type="project" value="UniProtKB-UniRule"/>
</dbReference>
<dbReference type="GO" id="GO:0005886">
    <property type="term" value="C:plasma membrane"/>
    <property type="evidence" value="ECO:0007669"/>
    <property type="project" value="UniProtKB-SubCell"/>
</dbReference>
<keyword evidence="12" id="KW-0997">Cell inner membrane</keyword>
<dbReference type="PANTHER" id="PTHR11058:SF21">
    <property type="entry name" value="NADH-QUINONE OXIDOREDUCTASE SUBUNIT A"/>
    <property type="match status" value="1"/>
</dbReference>
<evidence type="ECO:0000256" key="3">
    <source>
        <dbReference type="ARBA" id="ARBA00022448"/>
    </source>
</evidence>
<dbReference type="GO" id="GO:0008137">
    <property type="term" value="F:NADH dehydrogenase (ubiquinone) activity"/>
    <property type="evidence" value="ECO:0007669"/>
    <property type="project" value="InterPro"/>
</dbReference>
<keyword evidence="7 12" id="KW-1278">Translocase</keyword>
<dbReference type="InterPro" id="IPR023043">
    <property type="entry name" value="NAD(P)H_OxRDtase_bac/plastid"/>
</dbReference>
<evidence type="ECO:0000313" key="15">
    <source>
        <dbReference type="Proteomes" id="UP000006055"/>
    </source>
</evidence>
<keyword evidence="14" id="KW-0560">Oxidoreductase</keyword>
<dbReference type="EC" id="7.1.1.-" evidence="12"/>
<keyword evidence="6 12" id="KW-0874">Quinone</keyword>
<feature type="transmembrane region" description="Helical" evidence="12">
    <location>
        <begin position="94"/>
        <end position="115"/>
    </location>
</feature>
<dbReference type="GO" id="GO:0048038">
    <property type="term" value="F:quinone binding"/>
    <property type="evidence" value="ECO:0007669"/>
    <property type="project" value="UniProtKB-KW"/>
</dbReference>
<dbReference type="AlphaFoldDB" id="I4CCU0"/>
<comment type="similarity">
    <text evidence="2 12 13">Belongs to the complex I subunit 3 family.</text>
</comment>
<evidence type="ECO:0000313" key="14">
    <source>
        <dbReference type="EMBL" id="AFM27381.1"/>
    </source>
</evidence>
<comment type="catalytic activity">
    <reaction evidence="12 13">
        <text>a quinone + NADH + 5 H(+)(in) = a quinol + NAD(+) + 4 H(+)(out)</text>
        <dbReference type="Rhea" id="RHEA:57888"/>
        <dbReference type="ChEBI" id="CHEBI:15378"/>
        <dbReference type="ChEBI" id="CHEBI:24646"/>
        <dbReference type="ChEBI" id="CHEBI:57540"/>
        <dbReference type="ChEBI" id="CHEBI:57945"/>
        <dbReference type="ChEBI" id="CHEBI:132124"/>
    </reaction>
</comment>
<keyword evidence="3 12" id="KW-0813">Transport</keyword>
<feature type="transmembrane region" description="Helical" evidence="12">
    <location>
        <begin position="65"/>
        <end position="88"/>
    </location>
</feature>
<gene>
    <name evidence="12" type="primary">nuoA</name>
    <name evidence="14" type="ordered locus">Desti_4762</name>
</gene>
<dbReference type="PATRIC" id="fig|706587.4.peg.5390"/>
<evidence type="ECO:0000256" key="10">
    <source>
        <dbReference type="ARBA" id="ARBA00023075"/>
    </source>
</evidence>
<organism evidence="14 15">
    <name type="scientific">Desulfomonile tiedjei (strain ATCC 49306 / DSM 6799 / DCB-1)</name>
    <dbReference type="NCBI Taxonomy" id="706587"/>
    <lineage>
        <taxon>Bacteria</taxon>
        <taxon>Pseudomonadati</taxon>
        <taxon>Thermodesulfobacteriota</taxon>
        <taxon>Desulfomonilia</taxon>
        <taxon>Desulfomonilales</taxon>
        <taxon>Desulfomonilaceae</taxon>
        <taxon>Desulfomonile</taxon>
    </lineage>
</organism>
<evidence type="ECO:0000256" key="12">
    <source>
        <dbReference type="HAMAP-Rule" id="MF_01394"/>
    </source>
</evidence>
<keyword evidence="10 12" id="KW-0830">Ubiquinone</keyword>
<dbReference type="OrthoDB" id="9791970at2"/>
<evidence type="ECO:0000256" key="7">
    <source>
        <dbReference type="ARBA" id="ARBA00022967"/>
    </source>
</evidence>
<name>I4CCU0_DESTA</name>
<keyword evidence="11 12" id="KW-0472">Membrane</keyword>
<comment type="subcellular location">
    <subcellularLocation>
        <location evidence="12">Cell inner membrane</location>
        <topology evidence="12">Multi-pass membrane protein</topology>
    </subcellularLocation>
    <subcellularLocation>
        <location evidence="13">Cell membrane</location>
        <topology evidence="13">Multi-pass membrane protein</topology>
    </subcellularLocation>
    <subcellularLocation>
        <location evidence="1">Membrane</location>
        <topology evidence="1">Multi-pass membrane protein</topology>
    </subcellularLocation>
</comment>
<keyword evidence="8 12" id="KW-1133">Transmembrane helix</keyword>
<reference evidence="15" key="1">
    <citation type="submission" date="2012-06" db="EMBL/GenBank/DDBJ databases">
        <title>Complete sequence of chromosome of Desulfomonile tiedjei DSM 6799.</title>
        <authorList>
            <person name="Lucas S."/>
            <person name="Copeland A."/>
            <person name="Lapidus A."/>
            <person name="Glavina del Rio T."/>
            <person name="Dalin E."/>
            <person name="Tice H."/>
            <person name="Bruce D."/>
            <person name="Goodwin L."/>
            <person name="Pitluck S."/>
            <person name="Peters L."/>
            <person name="Ovchinnikova G."/>
            <person name="Zeytun A."/>
            <person name="Lu M."/>
            <person name="Kyrpides N."/>
            <person name="Mavromatis K."/>
            <person name="Ivanova N."/>
            <person name="Brettin T."/>
            <person name="Detter J.C."/>
            <person name="Han C."/>
            <person name="Larimer F."/>
            <person name="Land M."/>
            <person name="Hauser L."/>
            <person name="Markowitz V."/>
            <person name="Cheng J.-F."/>
            <person name="Hugenholtz P."/>
            <person name="Woyke T."/>
            <person name="Wu D."/>
            <person name="Spring S."/>
            <person name="Schroeder M."/>
            <person name="Brambilla E."/>
            <person name="Klenk H.-P."/>
            <person name="Eisen J.A."/>
        </authorList>
    </citation>
    <scope>NUCLEOTIDE SEQUENCE [LARGE SCALE GENOMIC DNA]</scope>
    <source>
        <strain evidence="15">ATCC 49306 / DSM 6799 / DCB-1</strain>
    </source>
</reference>